<protein>
    <recommendedName>
        <fullName evidence="3">Bacterioferritin (Cytochrome b1)</fullName>
    </recommendedName>
</protein>
<proteinExistence type="predicted"/>
<dbReference type="Proteomes" id="UP000053947">
    <property type="component" value="Unassembled WGS sequence"/>
</dbReference>
<dbReference type="AlphaFoldDB" id="A0A0W0GL96"/>
<dbReference type="OrthoDB" id="163126at2"/>
<evidence type="ECO:0008006" key="3">
    <source>
        <dbReference type="Google" id="ProtNLM"/>
    </source>
</evidence>
<dbReference type="RefSeq" id="WP_058437928.1">
    <property type="nucleotide sequence ID" value="NZ_KQ758903.1"/>
</dbReference>
<dbReference type="InterPro" id="IPR012347">
    <property type="entry name" value="Ferritin-like"/>
</dbReference>
<dbReference type="SUPFAM" id="SSF47240">
    <property type="entry name" value="Ferritin-like"/>
    <property type="match status" value="1"/>
</dbReference>
<evidence type="ECO:0000313" key="1">
    <source>
        <dbReference type="EMBL" id="KTB49319.1"/>
    </source>
</evidence>
<dbReference type="STRING" id="1217799.DEALK_02320"/>
<organism evidence="1 2">
    <name type="scientific">Dehalogenimonas alkenigignens</name>
    <dbReference type="NCBI Taxonomy" id="1217799"/>
    <lineage>
        <taxon>Bacteria</taxon>
        <taxon>Bacillati</taxon>
        <taxon>Chloroflexota</taxon>
        <taxon>Dehalococcoidia</taxon>
        <taxon>Dehalococcoidales</taxon>
        <taxon>Dehalococcoidaceae</taxon>
        <taxon>Dehalogenimonas</taxon>
    </lineage>
</organism>
<evidence type="ECO:0000313" key="2">
    <source>
        <dbReference type="Proteomes" id="UP000053947"/>
    </source>
</evidence>
<dbReference type="InterPro" id="IPR009078">
    <property type="entry name" value="Ferritin-like_SF"/>
</dbReference>
<dbReference type="CDD" id="cd00657">
    <property type="entry name" value="Ferritin_like"/>
    <property type="match status" value="1"/>
</dbReference>
<dbReference type="EMBL" id="LFDV01000001">
    <property type="protein sequence ID" value="KTB49319.1"/>
    <property type="molecule type" value="Genomic_DNA"/>
</dbReference>
<gene>
    <name evidence="1" type="ORF">DEALK_02320</name>
</gene>
<accession>A0A0W0GL96</accession>
<keyword evidence="2" id="KW-1185">Reference proteome</keyword>
<comment type="caution">
    <text evidence="1">The sequence shown here is derived from an EMBL/GenBank/DDBJ whole genome shotgun (WGS) entry which is preliminary data.</text>
</comment>
<dbReference type="Gene3D" id="1.20.1260.10">
    <property type="match status" value="1"/>
</dbReference>
<name>A0A0W0GL96_9CHLR</name>
<reference evidence="1 2" key="1">
    <citation type="submission" date="2015-06" db="EMBL/GenBank/DDBJ databases">
        <title>Genome sequence of the organohalide-respiring Dehalogenimonas alkenigignens type strain (IP3-3T).</title>
        <authorList>
            <person name="Key T.A."/>
            <person name="Richmond D.P."/>
            <person name="Bowman K.S."/>
            <person name="Cho Y.-J."/>
            <person name="Chun J."/>
            <person name="da Costa M.S."/>
            <person name="Rainey F.A."/>
            <person name="Moe W.M."/>
        </authorList>
    </citation>
    <scope>NUCLEOTIDE SEQUENCE [LARGE SCALE GENOMIC DNA]</scope>
    <source>
        <strain evidence="1 2">IP3-3</strain>
    </source>
</reference>
<sequence length="148" mass="16922">MNKQPAKTDYSPVIDLLNQVLTLEYSIIIHFPRISGVFKDRDIRDKALYLSSASVKHAGVVSEAIESLGGKAEWNFEPFPDDGNLVRMFEEQVDKEKLAHRLHMECVKLLPEGLKPKFRQIAAEEEWHEKIASEVLQYLRARSETISG</sequence>